<feature type="domain" description="Methyl-accepting transducer" evidence="5">
    <location>
        <begin position="217"/>
        <end position="453"/>
    </location>
</feature>
<comment type="caution">
    <text evidence="6">The sequence shown here is derived from an EMBL/GenBank/DDBJ whole genome shotgun (WGS) entry which is preliminary data.</text>
</comment>
<keyword evidence="6" id="KW-0808">Transferase</keyword>
<dbReference type="SUPFAM" id="SSF58104">
    <property type="entry name" value="Methyl-accepting chemotaxis protein (MCP) signaling domain"/>
    <property type="match status" value="1"/>
</dbReference>
<dbReference type="OrthoDB" id="2489132at2"/>
<dbReference type="GO" id="GO:0016301">
    <property type="term" value="F:kinase activity"/>
    <property type="evidence" value="ECO:0007669"/>
    <property type="project" value="UniProtKB-KW"/>
</dbReference>
<dbReference type="Pfam" id="PF00015">
    <property type="entry name" value="MCPsignal"/>
    <property type="match status" value="1"/>
</dbReference>
<accession>A0A3D8JY19</accession>
<evidence type="ECO:0000313" key="7">
    <source>
        <dbReference type="Proteomes" id="UP000256838"/>
    </source>
</evidence>
<reference evidence="6 7" key="1">
    <citation type="submission" date="2018-08" db="EMBL/GenBank/DDBJ databases">
        <title>Paraburkholderia sp. DHOM06 isolated from forest soil.</title>
        <authorList>
            <person name="Gao Z.-H."/>
            <person name="Qiu L.-H."/>
        </authorList>
    </citation>
    <scope>NUCLEOTIDE SEQUENCE [LARGE SCALE GENOMIC DNA]</scope>
    <source>
        <strain evidence="6 7">DHOM06</strain>
    </source>
</reference>
<dbReference type="PRINTS" id="PR00260">
    <property type="entry name" value="CHEMTRNSDUCR"/>
</dbReference>
<keyword evidence="4" id="KW-0472">Membrane</keyword>
<dbReference type="PANTHER" id="PTHR32089:SF112">
    <property type="entry name" value="LYSOZYME-LIKE PROTEIN-RELATED"/>
    <property type="match status" value="1"/>
</dbReference>
<comment type="similarity">
    <text evidence="2">Belongs to the methyl-accepting chemotaxis (MCP) protein family.</text>
</comment>
<dbReference type="InterPro" id="IPR024478">
    <property type="entry name" value="HlyB_4HB_MCP"/>
</dbReference>
<dbReference type="PANTHER" id="PTHR32089">
    <property type="entry name" value="METHYL-ACCEPTING CHEMOTAXIS PROTEIN MCPB"/>
    <property type="match status" value="1"/>
</dbReference>
<dbReference type="PROSITE" id="PS50111">
    <property type="entry name" value="CHEMOTAXIS_TRANSDUC_2"/>
    <property type="match status" value="1"/>
</dbReference>
<dbReference type="InterPro" id="IPR004090">
    <property type="entry name" value="Chemotax_Me-accpt_rcpt"/>
</dbReference>
<dbReference type="Gene3D" id="1.10.287.950">
    <property type="entry name" value="Methyl-accepting chemotaxis protein"/>
    <property type="match status" value="1"/>
</dbReference>
<protein>
    <submittedName>
        <fullName evidence="6">Histidine kinase</fullName>
    </submittedName>
</protein>
<evidence type="ECO:0000313" key="6">
    <source>
        <dbReference type="EMBL" id="RDU98017.1"/>
    </source>
</evidence>
<feature type="transmembrane region" description="Helical" evidence="4">
    <location>
        <begin position="184"/>
        <end position="206"/>
    </location>
</feature>
<keyword evidence="1 3" id="KW-0807">Transducer</keyword>
<organism evidence="6 7">
    <name type="scientific">Trinickia dinghuensis</name>
    <dbReference type="NCBI Taxonomy" id="2291023"/>
    <lineage>
        <taxon>Bacteria</taxon>
        <taxon>Pseudomonadati</taxon>
        <taxon>Pseudomonadota</taxon>
        <taxon>Betaproteobacteria</taxon>
        <taxon>Burkholderiales</taxon>
        <taxon>Burkholderiaceae</taxon>
        <taxon>Trinickia</taxon>
    </lineage>
</organism>
<keyword evidence="4" id="KW-1133">Transmembrane helix</keyword>
<dbReference type="SMART" id="SM00283">
    <property type="entry name" value="MA"/>
    <property type="match status" value="1"/>
</dbReference>
<keyword evidence="6" id="KW-0418">Kinase</keyword>
<dbReference type="GO" id="GO:0016020">
    <property type="term" value="C:membrane"/>
    <property type="evidence" value="ECO:0007669"/>
    <property type="project" value="InterPro"/>
</dbReference>
<dbReference type="EMBL" id="QRGA01000008">
    <property type="protein sequence ID" value="RDU98017.1"/>
    <property type="molecule type" value="Genomic_DNA"/>
</dbReference>
<dbReference type="RefSeq" id="WP_115534543.1">
    <property type="nucleotide sequence ID" value="NZ_QRGA01000008.1"/>
</dbReference>
<dbReference type="GO" id="GO:0006935">
    <property type="term" value="P:chemotaxis"/>
    <property type="evidence" value="ECO:0007669"/>
    <property type="project" value="InterPro"/>
</dbReference>
<name>A0A3D8JY19_9BURK</name>
<evidence type="ECO:0000256" key="4">
    <source>
        <dbReference type="SAM" id="Phobius"/>
    </source>
</evidence>
<keyword evidence="4" id="KW-0812">Transmembrane</keyword>
<gene>
    <name evidence="6" type="ORF">DWV00_15955</name>
</gene>
<dbReference type="AlphaFoldDB" id="A0A3D8JY19"/>
<dbReference type="GO" id="GO:0007165">
    <property type="term" value="P:signal transduction"/>
    <property type="evidence" value="ECO:0007669"/>
    <property type="project" value="UniProtKB-KW"/>
</dbReference>
<evidence type="ECO:0000256" key="1">
    <source>
        <dbReference type="ARBA" id="ARBA00023224"/>
    </source>
</evidence>
<dbReference type="GO" id="GO:0004888">
    <property type="term" value="F:transmembrane signaling receptor activity"/>
    <property type="evidence" value="ECO:0007669"/>
    <property type="project" value="InterPro"/>
</dbReference>
<keyword evidence="7" id="KW-1185">Reference proteome</keyword>
<evidence type="ECO:0000256" key="2">
    <source>
        <dbReference type="ARBA" id="ARBA00029447"/>
    </source>
</evidence>
<proteinExistence type="inferred from homology"/>
<feature type="transmembrane region" description="Helical" evidence="4">
    <location>
        <begin position="12"/>
        <end position="34"/>
    </location>
</feature>
<dbReference type="Proteomes" id="UP000256838">
    <property type="component" value="Unassembled WGS sequence"/>
</dbReference>
<sequence>MKKNWTFAQKLAAGYAVLVVLAAAISAVAIYALLGTIASKDHVININARILIEVEQLNTASEERVSALRGYMLTQDDRFATKLNASREAFTSILTHLKEIADTDESRRQIDAIERASAEYHQDTDALAVQVRNHVKNDEILREFDEKILPSRQQLDEQLRGLVTLEERNLTDADRLAANTASNAVHLVLTLAGAALVFAIAVAYLLTRTLSRQIGAAVGHVQSSSAELQAAATQQASGAKEQATAMTEITTTISELVATSRQIAESAQRVAQVAEQTASAVRTGDAKVETGQESMVVMRKQVDVVVGHMLDLGRKSQEIGAVLDIVAELAEQTNILSINATIEATGAGESGKRFAVVADEIRKLADRVANSTKEIRAQIDDIRGAVNTTVMATESSAKAVDAGARQFTDVTVALKRIFELVGTTTDAAREIELSTKQQVTAAEQVRIAVTDVSQASKETETSTSQTLQTASQLAGLSAELRRLILSQAN</sequence>
<evidence type="ECO:0000259" key="5">
    <source>
        <dbReference type="PROSITE" id="PS50111"/>
    </source>
</evidence>
<evidence type="ECO:0000256" key="3">
    <source>
        <dbReference type="PROSITE-ProRule" id="PRU00284"/>
    </source>
</evidence>
<dbReference type="InterPro" id="IPR004089">
    <property type="entry name" value="MCPsignal_dom"/>
</dbReference>
<dbReference type="Pfam" id="PF12729">
    <property type="entry name" value="4HB_MCP_1"/>
    <property type="match status" value="1"/>
</dbReference>